<dbReference type="GO" id="GO:0052851">
    <property type="term" value="F:ferric-chelate reductase (NADPH) activity"/>
    <property type="evidence" value="ECO:0007669"/>
    <property type="project" value="TreeGrafter"/>
</dbReference>
<dbReference type="NCBIfam" id="TIGR01915">
    <property type="entry name" value="npdG"/>
    <property type="match status" value="1"/>
</dbReference>
<evidence type="ECO:0000313" key="3">
    <source>
        <dbReference type="EMBL" id="AEA47316.1"/>
    </source>
</evidence>
<dbReference type="InterPro" id="IPR028939">
    <property type="entry name" value="P5C_Rdtase_cat_N"/>
</dbReference>
<evidence type="ECO:0000313" key="4">
    <source>
        <dbReference type="Proteomes" id="UP000008136"/>
    </source>
</evidence>
<proteinExistence type="predicted"/>
<dbReference type="Gene3D" id="3.40.50.720">
    <property type="entry name" value="NAD(P)-binding Rossmann-like Domain"/>
    <property type="match status" value="1"/>
</dbReference>
<name>F2KNB4_ARCVS</name>
<accession>F2KNB4</accession>
<keyword evidence="1" id="KW-0560">Oxidoreductase</keyword>
<dbReference type="GO" id="GO:0016651">
    <property type="term" value="F:oxidoreductase activity, acting on NAD(P)H"/>
    <property type="evidence" value="ECO:0007669"/>
    <property type="project" value="InterPro"/>
</dbReference>
<dbReference type="RefSeq" id="WP_013683978.1">
    <property type="nucleotide sequence ID" value="NC_015320.1"/>
</dbReference>
<dbReference type="SUPFAM" id="SSF51735">
    <property type="entry name" value="NAD(P)-binding Rossmann-fold domains"/>
    <property type="match status" value="1"/>
</dbReference>
<dbReference type="InterPro" id="IPR051267">
    <property type="entry name" value="STEAP_metalloreductase"/>
</dbReference>
<dbReference type="GO" id="GO:0050661">
    <property type="term" value="F:NADP binding"/>
    <property type="evidence" value="ECO:0007669"/>
    <property type="project" value="InterPro"/>
</dbReference>
<dbReference type="GO" id="GO:0008823">
    <property type="term" value="F:cupric reductase (NADH) activity"/>
    <property type="evidence" value="ECO:0007669"/>
    <property type="project" value="TreeGrafter"/>
</dbReference>
<gene>
    <name evidence="3" type="ordered locus">Arcve_1310</name>
</gene>
<dbReference type="OrthoDB" id="8635at2157"/>
<dbReference type="GO" id="GO:0006740">
    <property type="term" value="P:NADPH regeneration"/>
    <property type="evidence" value="ECO:0007669"/>
    <property type="project" value="InterPro"/>
</dbReference>
<dbReference type="GO" id="GO:0015677">
    <property type="term" value="P:copper ion import"/>
    <property type="evidence" value="ECO:0007669"/>
    <property type="project" value="TreeGrafter"/>
</dbReference>
<dbReference type="GO" id="GO:0070967">
    <property type="term" value="F:coenzyme F420 binding"/>
    <property type="evidence" value="ECO:0007669"/>
    <property type="project" value="InterPro"/>
</dbReference>
<evidence type="ECO:0000259" key="2">
    <source>
        <dbReference type="Pfam" id="PF03807"/>
    </source>
</evidence>
<dbReference type="HOGENOM" id="CLU_076368_1_1_2"/>
<dbReference type="AlphaFoldDB" id="F2KNB4"/>
<dbReference type="PANTHER" id="PTHR14239">
    <property type="entry name" value="DUDULIN-RELATED"/>
    <property type="match status" value="1"/>
</dbReference>
<reference evidence="3 4" key="1">
    <citation type="submission" date="2011-03" db="EMBL/GenBank/DDBJ databases">
        <title>The complete genome of Archaeoglobus veneficus SNP6.</title>
        <authorList>
            <consortium name="US DOE Joint Genome Institute (JGI-PGF)"/>
            <person name="Lucas S."/>
            <person name="Copeland A."/>
            <person name="Lapidus A."/>
            <person name="Bruce D."/>
            <person name="Goodwin L."/>
            <person name="Pitluck S."/>
            <person name="Kyrpides N."/>
            <person name="Mavromatis K."/>
            <person name="Pagani I."/>
            <person name="Ivanova N."/>
            <person name="Mikhailova N."/>
            <person name="Lu M."/>
            <person name="Detter J.C."/>
            <person name="Tapia R."/>
            <person name="Han C."/>
            <person name="Land M."/>
            <person name="Hauser L."/>
            <person name="Markowitz V."/>
            <person name="Cheng J.-F."/>
            <person name="Hugenholtz P."/>
            <person name="Woyke T."/>
            <person name="Wu D."/>
            <person name="Spring S."/>
            <person name="Brambilla E."/>
            <person name="Klenk H.-P."/>
            <person name="Eisen J.A."/>
        </authorList>
    </citation>
    <scope>NUCLEOTIDE SEQUENCE [LARGE SCALE GENOMIC DNA]</scope>
    <source>
        <strain>SNP6</strain>
    </source>
</reference>
<dbReference type="PANTHER" id="PTHR14239:SF0">
    <property type="entry name" value="F420-DEPENDENT NADP REDUCTASE"/>
    <property type="match status" value="1"/>
</dbReference>
<dbReference type="EMBL" id="CP002588">
    <property type="protein sequence ID" value="AEA47316.1"/>
    <property type="molecule type" value="Genomic_DNA"/>
</dbReference>
<dbReference type="Proteomes" id="UP000008136">
    <property type="component" value="Chromosome"/>
</dbReference>
<dbReference type="eggNOG" id="arCOG00457">
    <property type="taxonomic scope" value="Archaea"/>
</dbReference>
<dbReference type="InterPro" id="IPR010185">
    <property type="entry name" value="NpdG"/>
</dbReference>
<dbReference type="GeneID" id="10394431"/>
<organism evidence="3 4">
    <name type="scientific">Archaeoglobus veneficus (strain DSM 11195 / SNP6)</name>
    <dbReference type="NCBI Taxonomy" id="693661"/>
    <lineage>
        <taxon>Archaea</taxon>
        <taxon>Methanobacteriati</taxon>
        <taxon>Methanobacteriota</taxon>
        <taxon>Archaeoglobi</taxon>
        <taxon>Archaeoglobales</taxon>
        <taxon>Archaeoglobaceae</taxon>
        <taxon>Archaeoglobus</taxon>
    </lineage>
</organism>
<dbReference type="GO" id="GO:0005886">
    <property type="term" value="C:plasma membrane"/>
    <property type="evidence" value="ECO:0007669"/>
    <property type="project" value="TreeGrafter"/>
</dbReference>
<protein>
    <submittedName>
        <fullName evidence="3">NADPH-dependent F420 reductase</fullName>
    </submittedName>
</protein>
<dbReference type="InterPro" id="IPR036291">
    <property type="entry name" value="NAD(P)-bd_dom_sf"/>
</dbReference>
<dbReference type="Pfam" id="PF03807">
    <property type="entry name" value="F420_oxidored"/>
    <property type="match status" value="1"/>
</dbReference>
<feature type="domain" description="Pyrroline-5-carboxylate reductase catalytic N-terminal" evidence="2">
    <location>
        <begin position="2"/>
        <end position="102"/>
    </location>
</feature>
<sequence>MKIAVLGGTGHIGIGLSLRLAIAGYEVIVGSRKGEKARQKAEEYTSMLESRGLNGVISGADNAKASELSDVAILAIPYSHVYKAAESLKEDLAGKIVITPVVPMEKKSRLFIYAPPPEGSAAEKIASILKDSRVVSAFQTVPAERFANLDERFEWDVPVCSDDDEAKRIVLEIVNSIDGLRGLDAGPLAASRLVEGLTPLLINISIRNKVKDLSVKFV</sequence>
<evidence type="ECO:0000256" key="1">
    <source>
        <dbReference type="ARBA" id="ARBA00023002"/>
    </source>
</evidence>
<dbReference type="STRING" id="693661.Arcve_1310"/>
<keyword evidence="4" id="KW-1185">Reference proteome</keyword>
<dbReference type="KEGG" id="ave:Arcve_1310"/>